<proteinExistence type="predicted"/>
<accession>Q87GD5</accession>
<organism evidence="7 8">
    <name type="scientific">Vibrio parahaemolyticus serotype O3:K6 (strain RIMD 2210633)</name>
    <dbReference type="NCBI Taxonomy" id="223926"/>
    <lineage>
        <taxon>Bacteria</taxon>
        <taxon>Pseudomonadati</taxon>
        <taxon>Pseudomonadota</taxon>
        <taxon>Gammaproteobacteria</taxon>
        <taxon>Vibrionales</taxon>
        <taxon>Vibrionaceae</taxon>
        <taxon>Vibrio</taxon>
    </lineage>
</organism>
<dbReference type="AlphaFoldDB" id="Q87GD5"/>
<dbReference type="eggNOG" id="COG1226">
    <property type="taxonomic scope" value="Bacteria"/>
</dbReference>
<dbReference type="GO" id="GO:0005216">
    <property type="term" value="F:monoatomic ion channel activity"/>
    <property type="evidence" value="ECO:0007669"/>
    <property type="project" value="InterPro"/>
</dbReference>
<dbReference type="KEGG" id="vpa:VPA1382"/>
<keyword evidence="3 5" id="KW-1133">Transmembrane helix</keyword>
<dbReference type="Proteomes" id="UP000002493">
    <property type="component" value="Chromosome 2"/>
</dbReference>
<dbReference type="Pfam" id="PF00520">
    <property type="entry name" value="Ion_trans"/>
    <property type="match status" value="1"/>
</dbReference>
<evidence type="ECO:0000256" key="4">
    <source>
        <dbReference type="ARBA" id="ARBA00023136"/>
    </source>
</evidence>
<sequence>MYPIDGVNQFARLIRVFRLVRAIKSISMISHAINENKASTSLHFMVVTSLMMMLFGSIYILYLEKDMPGTNIHNAGDAFWWTFVTVTTVDLMLYKNFVGVDNGHTEMVDLQSLKASASYSRVRLNQQN</sequence>
<evidence type="ECO:0000313" key="8">
    <source>
        <dbReference type="Proteomes" id="UP000002493"/>
    </source>
</evidence>
<keyword evidence="2 5" id="KW-0812">Transmembrane</keyword>
<keyword evidence="4 5" id="KW-0472">Membrane</keyword>
<dbReference type="SUPFAM" id="SSF81324">
    <property type="entry name" value="Voltage-gated potassium channels"/>
    <property type="match status" value="1"/>
</dbReference>
<dbReference type="HOGENOM" id="CLU_1958661_0_0_6"/>
<evidence type="ECO:0000256" key="5">
    <source>
        <dbReference type="SAM" id="Phobius"/>
    </source>
</evidence>
<comment type="subcellular location">
    <subcellularLocation>
        <location evidence="1">Membrane</location>
        <topology evidence="1">Multi-pass membrane protein</topology>
    </subcellularLocation>
</comment>
<evidence type="ECO:0000259" key="6">
    <source>
        <dbReference type="Pfam" id="PF00520"/>
    </source>
</evidence>
<evidence type="ECO:0000313" key="7">
    <source>
        <dbReference type="EMBL" id="BAC62725.1"/>
    </source>
</evidence>
<evidence type="ECO:0000256" key="1">
    <source>
        <dbReference type="ARBA" id="ARBA00004141"/>
    </source>
</evidence>
<protein>
    <submittedName>
        <fullName evidence="7">Putative integral membrane protein</fullName>
    </submittedName>
</protein>
<evidence type="ECO:0000256" key="2">
    <source>
        <dbReference type="ARBA" id="ARBA00022692"/>
    </source>
</evidence>
<name>Q87GD5_VIBPA</name>
<dbReference type="PATRIC" id="fig|223926.6.peg.4309"/>
<feature type="transmembrane region" description="Helical" evidence="5">
    <location>
        <begin position="42"/>
        <end position="62"/>
    </location>
</feature>
<dbReference type="EMBL" id="BA000032">
    <property type="protein sequence ID" value="BAC62725.1"/>
    <property type="molecule type" value="Genomic_DNA"/>
</dbReference>
<gene>
    <name evidence="7" type="ordered locus">VPA1382</name>
</gene>
<dbReference type="Gene3D" id="1.10.287.70">
    <property type="match status" value="1"/>
</dbReference>
<dbReference type="GO" id="GO:0016020">
    <property type="term" value="C:membrane"/>
    <property type="evidence" value="ECO:0007669"/>
    <property type="project" value="UniProtKB-SubCell"/>
</dbReference>
<dbReference type="InterPro" id="IPR005821">
    <property type="entry name" value="Ion_trans_dom"/>
</dbReference>
<reference evidence="7 8" key="1">
    <citation type="journal article" date="2003" name="Lancet">
        <title>Genome sequence of Vibrio parahaemolyticus: a pathogenic mechanism distinct from that of V. cholerae.</title>
        <authorList>
            <person name="Makino K."/>
            <person name="Oshima K."/>
            <person name="Kurokawa K."/>
            <person name="Yokoyama K."/>
            <person name="Uda T."/>
            <person name="Tagomori K."/>
            <person name="Iijima Y."/>
            <person name="Najima M."/>
            <person name="Nakano M."/>
            <person name="Yamashita A."/>
            <person name="Kubota Y."/>
            <person name="Kimura S."/>
            <person name="Yasunaga T."/>
            <person name="Honda T."/>
            <person name="Shinagawa H."/>
            <person name="Hattori M."/>
            <person name="Iida T."/>
        </authorList>
    </citation>
    <scope>NUCLEOTIDE SEQUENCE [LARGE SCALE GENOMIC DNA]</scope>
    <source>
        <strain evidence="8">RIMD 2210633</strain>
    </source>
</reference>
<feature type="domain" description="Ion transport" evidence="6">
    <location>
        <begin position="8"/>
        <end position="90"/>
    </location>
</feature>
<evidence type="ECO:0000256" key="3">
    <source>
        <dbReference type="ARBA" id="ARBA00022989"/>
    </source>
</evidence>